<evidence type="ECO:0000256" key="1">
    <source>
        <dbReference type="ARBA" id="ARBA00010062"/>
    </source>
</evidence>
<dbReference type="InterPro" id="IPR028081">
    <property type="entry name" value="Leu-bd"/>
</dbReference>
<dbReference type="SUPFAM" id="SSF53822">
    <property type="entry name" value="Periplasmic binding protein-like I"/>
    <property type="match status" value="1"/>
</dbReference>
<dbReference type="EMBL" id="CP104311">
    <property type="protein sequence ID" value="WWF01193.1"/>
    <property type="molecule type" value="Genomic_DNA"/>
</dbReference>
<reference evidence="4 5" key="1">
    <citation type="submission" date="2022-09" db="EMBL/GenBank/DDBJ databases">
        <authorList>
            <person name="Giprobiosintez L."/>
        </authorList>
    </citation>
    <scope>NUCLEOTIDE SEQUENCE [LARGE SCALE GENOMIC DNA]</scope>
    <source>
        <strain evidence="5">VKPM-B-12549 (GBS-15)</strain>
    </source>
</reference>
<dbReference type="InterPro" id="IPR028082">
    <property type="entry name" value="Peripla_BP_I"/>
</dbReference>
<dbReference type="NCBIfam" id="TIGR03863">
    <property type="entry name" value="PQQ_ABC_bind"/>
    <property type="match status" value="1"/>
</dbReference>
<dbReference type="Gene3D" id="3.40.50.2300">
    <property type="match status" value="2"/>
</dbReference>
<keyword evidence="5" id="KW-1185">Reference proteome</keyword>
<protein>
    <submittedName>
        <fullName evidence="4">ABC transporter substrate-binding protein</fullName>
    </submittedName>
</protein>
<dbReference type="InterPro" id="IPR022478">
    <property type="entry name" value="ABC_transptr_sub-bd_PQQ"/>
</dbReference>
<gene>
    <name evidence="4" type="ORF">N4J17_12040</name>
</gene>
<name>A0ABZ2F3V3_METCP</name>
<dbReference type="CDD" id="cd06268">
    <property type="entry name" value="PBP1_ABC_transporter_LIVBP-like"/>
    <property type="match status" value="1"/>
</dbReference>
<proteinExistence type="inferred from homology"/>
<dbReference type="Pfam" id="PF13458">
    <property type="entry name" value="Peripla_BP_6"/>
    <property type="match status" value="1"/>
</dbReference>
<sequence>MLLRFEVNPALKLLIRFNRLGVSAGRAALRSGIAALALLQADAVEAAKRASPHPQQTQAPVAAPPAVERLTLAYLGQPAETTVVPPYFDPVVTDRGIQGARLGLADDNTTGRFTRQEFAIAEALLAPSDDPEAAFKRLVADGRRFILTDLKPEVLRRLAALPEAHDILLLDVSSRDDALRGEACASNVLHLLPSRAMRADALSQYLAKKKWTRWFLAVGPAPEDRLFADALQRSAKRFGMKIVAEKTWAHSFDDRRTPESEVPVFTQGSDYDIVLVADEAGLFGDILSYRTWLPRPVAGTQGLTASAWHHTLEAWGAIQLQNRFRQQAGRWMTEADYGAWLAVRAIGEAATRTRSLEFEAIRSFLLGDGFALAGFKGVPLSFRRWDGQLRQPVLLAQERSLVAVAPLEGFAHPKNELDSLGYDEPETSCRAKP</sequence>
<evidence type="ECO:0000256" key="2">
    <source>
        <dbReference type="ARBA" id="ARBA00022729"/>
    </source>
</evidence>
<evidence type="ECO:0000313" key="4">
    <source>
        <dbReference type="EMBL" id="WWF01193.1"/>
    </source>
</evidence>
<organism evidence="4 5">
    <name type="scientific">Methylococcus capsulatus</name>
    <dbReference type="NCBI Taxonomy" id="414"/>
    <lineage>
        <taxon>Bacteria</taxon>
        <taxon>Pseudomonadati</taxon>
        <taxon>Pseudomonadota</taxon>
        <taxon>Gammaproteobacteria</taxon>
        <taxon>Methylococcales</taxon>
        <taxon>Methylococcaceae</taxon>
        <taxon>Methylococcus</taxon>
    </lineage>
</organism>
<keyword evidence="2" id="KW-0732">Signal</keyword>
<dbReference type="PANTHER" id="PTHR30483">
    <property type="entry name" value="LEUCINE-SPECIFIC-BINDING PROTEIN"/>
    <property type="match status" value="1"/>
</dbReference>
<comment type="similarity">
    <text evidence="1">Belongs to the leucine-binding protein family.</text>
</comment>
<dbReference type="PANTHER" id="PTHR30483:SF6">
    <property type="entry name" value="PERIPLASMIC BINDING PROTEIN OF ABC TRANSPORTER FOR NATURAL AMINO ACIDS"/>
    <property type="match status" value="1"/>
</dbReference>
<evidence type="ECO:0000259" key="3">
    <source>
        <dbReference type="Pfam" id="PF13458"/>
    </source>
</evidence>
<evidence type="ECO:0000313" key="5">
    <source>
        <dbReference type="Proteomes" id="UP001359308"/>
    </source>
</evidence>
<dbReference type="InterPro" id="IPR051010">
    <property type="entry name" value="BCAA_transport"/>
</dbReference>
<accession>A0ABZ2F3V3</accession>
<dbReference type="Proteomes" id="UP001359308">
    <property type="component" value="Chromosome"/>
</dbReference>
<dbReference type="RefSeq" id="WP_277458281.1">
    <property type="nucleotide sequence ID" value="NZ_CP104311.1"/>
</dbReference>
<feature type="domain" description="Leucine-binding protein" evidence="3">
    <location>
        <begin position="133"/>
        <end position="246"/>
    </location>
</feature>